<organism evidence="2 3">
    <name type="scientific">Neptuniibacter pectenicola</name>
    <dbReference type="NCBI Taxonomy" id="1806669"/>
    <lineage>
        <taxon>Bacteria</taxon>
        <taxon>Pseudomonadati</taxon>
        <taxon>Pseudomonadota</taxon>
        <taxon>Gammaproteobacteria</taxon>
        <taxon>Oceanospirillales</taxon>
        <taxon>Oceanospirillaceae</taxon>
        <taxon>Neptuniibacter</taxon>
    </lineage>
</organism>
<comment type="caution">
    <text evidence="2">The sequence shown here is derived from an EMBL/GenBank/DDBJ whole genome shotgun (WGS) entry which is preliminary data.</text>
</comment>
<dbReference type="RefSeq" id="WP_342854981.1">
    <property type="nucleotide sequence ID" value="NZ_JBBMRA010000019.1"/>
</dbReference>
<proteinExistence type="predicted"/>
<reference evidence="2 3" key="1">
    <citation type="submission" date="2024-03" db="EMBL/GenBank/DDBJ databases">
        <title>Community enrichment and isolation of bacterial strains for fucoidan degradation.</title>
        <authorList>
            <person name="Sichert A."/>
        </authorList>
    </citation>
    <scope>NUCLEOTIDE SEQUENCE [LARGE SCALE GENOMIC DNA]</scope>
    <source>
        <strain evidence="2 3">AS76</strain>
    </source>
</reference>
<evidence type="ECO:0000313" key="2">
    <source>
        <dbReference type="EMBL" id="MEM5537768.1"/>
    </source>
</evidence>
<gene>
    <name evidence="2" type="ORF">WNY58_15375</name>
</gene>
<evidence type="ECO:0000313" key="3">
    <source>
        <dbReference type="Proteomes" id="UP001449225"/>
    </source>
</evidence>
<feature type="signal peptide" evidence="1">
    <location>
        <begin position="1"/>
        <end position="23"/>
    </location>
</feature>
<sequence>MNYKKAISIVLATLLLTACSGMRGGLTKNELDSSNNIAVASLLGTNFNGIHIGTTIFSNVVYEAAVPEWNIDGFTEELIISRLNQSDLRTAVALQHDPNLNERLEETWSFLNGYDYKELIASAKSQGADTLILVKPTRYDNKPFHEPGYGFYERSFLGNAQSCVYSLFTMTVFSTNSGQELGWEWGFPCETGEVEIKWKDSFDQYTKEETQLLRLKVENSVKQNALSALKALGY</sequence>
<keyword evidence="3" id="KW-1185">Reference proteome</keyword>
<dbReference type="Proteomes" id="UP001449225">
    <property type="component" value="Unassembled WGS sequence"/>
</dbReference>
<keyword evidence="1" id="KW-0732">Signal</keyword>
<dbReference type="PROSITE" id="PS51257">
    <property type="entry name" value="PROKAR_LIPOPROTEIN"/>
    <property type="match status" value="1"/>
</dbReference>
<name>A0ABU9TWA8_9GAMM</name>
<protein>
    <recommendedName>
        <fullName evidence="4">Lipoprotein</fullName>
    </recommendedName>
</protein>
<feature type="chain" id="PRO_5047496806" description="Lipoprotein" evidence="1">
    <location>
        <begin position="24"/>
        <end position="234"/>
    </location>
</feature>
<dbReference type="EMBL" id="JBBMRA010000019">
    <property type="protein sequence ID" value="MEM5537768.1"/>
    <property type="molecule type" value="Genomic_DNA"/>
</dbReference>
<evidence type="ECO:0000256" key="1">
    <source>
        <dbReference type="SAM" id="SignalP"/>
    </source>
</evidence>
<evidence type="ECO:0008006" key="4">
    <source>
        <dbReference type="Google" id="ProtNLM"/>
    </source>
</evidence>
<accession>A0ABU9TWA8</accession>